<proteinExistence type="inferred from homology"/>
<dbReference type="InterPro" id="IPR016035">
    <property type="entry name" value="Acyl_Trfase/lysoPLipase"/>
</dbReference>
<feature type="domain" description="Malonyl-CoA:ACP transacylase (MAT)" evidence="6">
    <location>
        <begin position="7"/>
        <end position="287"/>
    </location>
</feature>
<dbReference type="Proteomes" id="UP000050465">
    <property type="component" value="Unassembled WGS sequence"/>
</dbReference>
<dbReference type="AlphaFoldDB" id="A0A0P7YZZ4"/>
<dbReference type="Pfam" id="PF00698">
    <property type="entry name" value="Acyl_transf_1"/>
    <property type="match status" value="1"/>
</dbReference>
<dbReference type="PANTHER" id="PTHR42681">
    <property type="entry name" value="MALONYL-COA-ACYL CARRIER PROTEIN TRANSACYLASE, MITOCHONDRIAL"/>
    <property type="match status" value="1"/>
</dbReference>
<comment type="caution">
    <text evidence="7">The sequence shown here is derived from an EMBL/GenBank/DDBJ whole genome shotgun (WGS) entry which is preliminary data.</text>
</comment>
<name>A0A0P7YZZ4_9CYAN</name>
<organism evidence="7 8">
    <name type="scientific">Phormidesmis priestleyi Ana</name>
    <dbReference type="NCBI Taxonomy" id="1666911"/>
    <lineage>
        <taxon>Bacteria</taxon>
        <taxon>Bacillati</taxon>
        <taxon>Cyanobacteriota</taxon>
        <taxon>Cyanophyceae</taxon>
        <taxon>Leptolyngbyales</taxon>
        <taxon>Leptolyngbyaceae</taxon>
        <taxon>Phormidesmis</taxon>
    </lineage>
</organism>
<dbReference type="InterPro" id="IPR016036">
    <property type="entry name" value="Malonyl_transacylase_ACP-bd"/>
</dbReference>
<comment type="similarity">
    <text evidence="4">Belongs to the fabD family.</text>
</comment>
<feature type="active site" evidence="5">
    <location>
        <position position="186"/>
    </location>
</feature>
<evidence type="ECO:0000256" key="5">
    <source>
        <dbReference type="PIRSR" id="PIRSR000446-1"/>
    </source>
</evidence>
<accession>A0A0P7YZZ4</accession>
<dbReference type="NCBIfam" id="TIGR00128">
    <property type="entry name" value="fabD"/>
    <property type="match status" value="1"/>
</dbReference>
<comment type="catalytic activity">
    <reaction evidence="3 4">
        <text>holo-[ACP] + malonyl-CoA = malonyl-[ACP] + CoA</text>
        <dbReference type="Rhea" id="RHEA:41792"/>
        <dbReference type="Rhea" id="RHEA-COMP:9623"/>
        <dbReference type="Rhea" id="RHEA-COMP:9685"/>
        <dbReference type="ChEBI" id="CHEBI:57287"/>
        <dbReference type="ChEBI" id="CHEBI:57384"/>
        <dbReference type="ChEBI" id="CHEBI:64479"/>
        <dbReference type="ChEBI" id="CHEBI:78449"/>
        <dbReference type="EC" id="2.3.1.39"/>
    </reaction>
</comment>
<dbReference type="EC" id="2.3.1.39" evidence="4"/>
<dbReference type="GO" id="GO:0006633">
    <property type="term" value="P:fatty acid biosynthetic process"/>
    <property type="evidence" value="ECO:0007669"/>
    <property type="project" value="TreeGrafter"/>
</dbReference>
<dbReference type="SUPFAM" id="SSF55048">
    <property type="entry name" value="Probable ACP-binding domain of malonyl-CoA ACP transacylase"/>
    <property type="match status" value="1"/>
</dbReference>
<evidence type="ECO:0000256" key="1">
    <source>
        <dbReference type="ARBA" id="ARBA00022679"/>
    </source>
</evidence>
<evidence type="ECO:0000256" key="4">
    <source>
        <dbReference type="PIRNR" id="PIRNR000446"/>
    </source>
</evidence>
<dbReference type="STRING" id="1666911.HLUCCA11_06915"/>
<feature type="active site" evidence="5">
    <location>
        <position position="86"/>
    </location>
</feature>
<dbReference type="InterPro" id="IPR001227">
    <property type="entry name" value="Ac_transferase_dom_sf"/>
</dbReference>
<dbReference type="PANTHER" id="PTHR42681:SF1">
    <property type="entry name" value="MALONYL-COA-ACYL CARRIER PROTEIN TRANSACYLASE, MITOCHONDRIAL"/>
    <property type="match status" value="1"/>
</dbReference>
<dbReference type="SMART" id="SM00827">
    <property type="entry name" value="PKS_AT"/>
    <property type="match status" value="1"/>
</dbReference>
<dbReference type="InterPro" id="IPR004410">
    <property type="entry name" value="Malonyl_CoA-ACP_transAc_FabD"/>
</dbReference>
<keyword evidence="1 4" id="KW-0808">Transferase</keyword>
<dbReference type="SUPFAM" id="SSF52151">
    <property type="entry name" value="FabD/lysophospholipase-like"/>
    <property type="match status" value="1"/>
</dbReference>
<evidence type="ECO:0000256" key="3">
    <source>
        <dbReference type="ARBA" id="ARBA00048462"/>
    </source>
</evidence>
<gene>
    <name evidence="7" type="primary">fabD</name>
    <name evidence="7" type="ORF">HLUCCA11_06915</name>
</gene>
<reference evidence="7 8" key="1">
    <citation type="submission" date="2015-09" db="EMBL/GenBank/DDBJ databases">
        <title>Identification and resolution of microdiversity through metagenomic sequencing of parallel consortia.</title>
        <authorList>
            <person name="Nelson W.C."/>
            <person name="Romine M.F."/>
            <person name="Lindemann S.R."/>
        </authorList>
    </citation>
    <scope>NUCLEOTIDE SEQUENCE [LARGE SCALE GENOMIC DNA]</scope>
    <source>
        <strain evidence="7">Ana</strain>
    </source>
</reference>
<evidence type="ECO:0000259" key="6">
    <source>
        <dbReference type="SMART" id="SM00827"/>
    </source>
</evidence>
<dbReference type="InterPro" id="IPR014043">
    <property type="entry name" value="Acyl_transferase_dom"/>
</dbReference>
<dbReference type="Gene3D" id="3.30.70.250">
    <property type="entry name" value="Malonyl-CoA ACP transacylase, ACP-binding"/>
    <property type="match status" value="1"/>
</dbReference>
<keyword evidence="2 4" id="KW-0012">Acyltransferase</keyword>
<dbReference type="InterPro" id="IPR024925">
    <property type="entry name" value="Malonyl_CoA-ACP_transAc"/>
</dbReference>
<evidence type="ECO:0000256" key="2">
    <source>
        <dbReference type="ARBA" id="ARBA00023315"/>
    </source>
</evidence>
<sequence>MTKTAWVFPGQGSQAVGMGAGLTEVCADKLAQAQEILGWSVLPVCQNKDKLTSTIYTQPALYVIECALSDVLMAKGQRPDIVAGHSLGEYSALYAAGVFDFAAGLRLVKHRAELMAQASSGSMAALMGFNREELDAKLAETPGVVLANDNNPSQVVISGTPEAVDAVIAGIKAKRAVKLNVSGAFHSPLMAVAAEEFEPVLSQVPFQTAQIPVLSNVDPTPETSADKLKERLRQQITGAVRWREISLALPEHGIDLGIEIGPGQVLTGLIKRTCKGLALWNVSDLNSIDNLLQAA</sequence>
<dbReference type="GO" id="GO:0005829">
    <property type="term" value="C:cytosol"/>
    <property type="evidence" value="ECO:0007669"/>
    <property type="project" value="TreeGrafter"/>
</dbReference>
<protein>
    <recommendedName>
        <fullName evidence="4">Malonyl CoA-acyl carrier protein transacylase</fullName>
        <ecNumber evidence="4">2.3.1.39</ecNumber>
    </recommendedName>
</protein>
<dbReference type="PATRIC" id="fig|1666911.3.peg.4980"/>
<evidence type="ECO:0000313" key="8">
    <source>
        <dbReference type="Proteomes" id="UP000050465"/>
    </source>
</evidence>
<dbReference type="PIRSF" id="PIRSF000446">
    <property type="entry name" value="Mct"/>
    <property type="match status" value="1"/>
</dbReference>
<evidence type="ECO:0000313" key="7">
    <source>
        <dbReference type="EMBL" id="KPQ36257.1"/>
    </source>
</evidence>
<dbReference type="EMBL" id="LJZR01000007">
    <property type="protein sequence ID" value="KPQ36257.1"/>
    <property type="molecule type" value="Genomic_DNA"/>
</dbReference>
<dbReference type="GO" id="GO:0004314">
    <property type="term" value="F:[acyl-carrier-protein] S-malonyltransferase activity"/>
    <property type="evidence" value="ECO:0007669"/>
    <property type="project" value="UniProtKB-EC"/>
</dbReference>
<dbReference type="Gene3D" id="3.40.366.10">
    <property type="entry name" value="Malonyl-Coenzyme A Acyl Carrier Protein, domain 2"/>
    <property type="match status" value="1"/>
</dbReference>
<dbReference type="InterPro" id="IPR050858">
    <property type="entry name" value="Mal-CoA-ACP_Trans/PKS_FabD"/>
</dbReference>